<accession>B4VVU8</accession>
<name>B4VVU8_9CYAN</name>
<sequence length="60" mass="6950">MIGAGLVTSGREKNVSRETRPYKTNQRTGVAQLKWWNRFYHRIGRTSVRPYSFGASILIH</sequence>
<protein>
    <submittedName>
        <fullName evidence="2">Uncharacterized protein</fullName>
    </submittedName>
</protein>
<evidence type="ECO:0000256" key="1">
    <source>
        <dbReference type="SAM" id="MobiDB-lite"/>
    </source>
</evidence>
<dbReference type="Proteomes" id="UP000003835">
    <property type="component" value="Unassembled WGS sequence"/>
</dbReference>
<reference evidence="2 3" key="1">
    <citation type="submission" date="2008-07" db="EMBL/GenBank/DDBJ databases">
        <authorList>
            <person name="Tandeau de Marsac N."/>
            <person name="Ferriera S."/>
            <person name="Johnson J."/>
            <person name="Kravitz S."/>
            <person name="Beeson K."/>
            <person name="Sutton G."/>
            <person name="Rogers Y.-H."/>
            <person name="Friedman R."/>
            <person name="Frazier M."/>
            <person name="Venter J.C."/>
        </authorList>
    </citation>
    <scope>NUCLEOTIDE SEQUENCE [LARGE SCALE GENOMIC DNA]</scope>
    <source>
        <strain evidence="2 3">PCC 7420</strain>
    </source>
</reference>
<evidence type="ECO:0000313" key="3">
    <source>
        <dbReference type="Proteomes" id="UP000003835"/>
    </source>
</evidence>
<gene>
    <name evidence="2" type="ORF">MC7420_5876</name>
</gene>
<feature type="compositionally biased region" description="Basic and acidic residues" evidence="1">
    <location>
        <begin position="10"/>
        <end position="21"/>
    </location>
</feature>
<dbReference type="HOGENOM" id="CLU_2933379_0_0_3"/>
<proteinExistence type="predicted"/>
<keyword evidence="3" id="KW-1185">Reference proteome</keyword>
<dbReference type="EMBL" id="DS989855">
    <property type="protein sequence ID" value="EDX73996.1"/>
    <property type="molecule type" value="Genomic_DNA"/>
</dbReference>
<evidence type="ECO:0000313" key="2">
    <source>
        <dbReference type="EMBL" id="EDX73996.1"/>
    </source>
</evidence>
<feature type="region of interest" description="Disordered" evidence="1">
    <location>
        <begin position="1"/>
        <end position="22"/>
    </location>
</feature>
<dbReference type="AlphaFoldDB" id="B4VVU8"/>
<organism evidence="2 3">
    <name type="scientific">Coleofasciculus chthonoplastes PCC 7420</name>
    <dbReference type="NCBI Taxonomy" id="118168"/>
    <lineage>
        <taxon>Bacteria</taxon>
        <taxon>Bacillati</taxon>
        <taxon>Cyanobacteriota</taxon>
        <taxon>Cyanophyceae</taxon>
        <taxon>Coleofasciculales</taxon>
        <taxon>Coleofasciculaceae</taxon>
        <taxon>Coleofasciculus</taxon>
    </lineage>
</organism>